<comment type="caution">
    <text evidence="2">The sequence shown here is derived from an EMBL/GenBank/DDBJ whole genome shotgun (WGS) entry which is preliminary data.</text>
</comment>
<accession>A0ABD2KFT0</accession>
<dbReference type="EMBL" id="JBICCN010000026">
    <property type="protein sequence ID" value="KAL3101795.1"/>
    <property type="molecule type" value="Genomic_DNA"/>
</dbReference>
<dbReference type="AlphaFoldDB" id="A0ABD2KFT0"/>
<name>A0ABD2KFT0_HETSC</name>
<dbReference type="Proteomes" id="UP001620645">
    <property type="component" value="Unassembled WGS sequence"/>
</dbReference>
<feature type="signal peptide" evidence="1">
    <location>
        <begin position="1"/>
        <end position="21"/>
    </location>
</feature>
<protein>
    <submittedName>
        <fullName evidence="2">Uncharacterized protein</fullName>
    </submittedName>
</protein>
<evidence type="ECO:0000313" key="3">
    <source>
        <dbReference type="Proteomes" id="UP001620645"/>
    </source>
</evidence>
<sequence>MVFPTFLLLPLFALLLSECRGIELVLRNNSSLDKLNISLSNASLNGKKILVKLDNGSFRPIFAGTSLDRPYFLSVLLRYIGSTTVFEYCKTRTGLPNEYFVISDGDDDQVKMDCLQMFNKSAKSKDPPKNRKLVIKQLVNLPKMEIQWAKDNKFCKTVEQGIP</sequence>
<proteinExistence type="predicted"/>
<keyword evidence="3" id="KW-1185">Reference proteome</keyword>
<organism evidence="2 3">
    <name type="scientific">Heterodera schachtii</name>
    <name type="common">Sugarbeet cyst nematode worm</name>
    <name type="synonym">Tylenchus schachtii</name>
    <dbReference type="NCBI Taxonomy" id="97005"/>
    <lineage>
        <taxon>Eukaryota</taxon>
        <taxon>Metazoa</taxon>
        <taxon>Ecdysozoa</taxon>
        <taxon>Nematoda</taxon>
        <taxon>Chromadorea</taxon>
        <taxon>Rhabditida</taxon>
        <taxon>Tylenchina</taxon>
        <taxon>Tylenchomorpha</taxon>
        <taxon>Tylenchoidea</taxon>
        <taxon>Heteroderidae</taxon>
        <taxon>Heteroderinae</taxon>
        <taxon>Heterodera</taxon>
    </lineage>
</organism>
<reference evidence="2 3" key="1">
    <citation type="submission" date="2024-10" db="EMBL/GenBank/DDBJ databases">
        <authorList>
            <person name="Kim D."/>
        </authorList>
    </citation>
    <scope>NUCLEOTIDE SEQUENCE [LARGE SCALE GENOMIC DNA]</scope>
    <source>
        <strain evidence="2">Taebaek</strain>
    </source>
</reference>
<feature type="chain" id="PRO_5044832600" evidence="1">
    <location>
        <begin position="22"/>
        <end position="163"/>
    </location>
</feature>
<keyword evidence="1" id="KW-0732">Signal</keyword>
<evidence type="ECO:0000313" key="2">
    <source>
        <dbReference type="EMBL" id="KAL3101795.1"/>
    </source>
</evidence>
<evidence type="ECO:0000256" key="1">
    <source>
        <dbReference type="SAM" id="SignalP"/>
    </source>
</evidence>
<gene>
    <name evidence="2" type="ORF">niasHS_003204</name>
</gene>